<keyword evidence="3" id="KW-0808">Transferase</keyword>
<evidence type="ECO:0000313" key="8">
    <source>
        <dbReference type="Proteomes" id="UP001189429"/>
    </source>
</evidence>
<feature type="domain" description="PAP-associated" evidence="6">
    <location>
        <begin position="252"/>
        <end position="298"/>
    </location>
</feature>
<dbReference type="Proteomes" id="UP001189429">
    <property type="component" value="Unassembled WGS sequence"/>
</dbReference>
<dbReference type="InterPro" id="IPR043519">
    <property type="entry name" value="NT_sf"/>
</dbReference>
<dbReference type="PANTHER" id="PTHR12271">
    <property type="entry name" value="POLY A POLYMERASE CID PAP -RELATED"/>
    <property type="match status" value="1"/>
</dbReference>
<evidence type="ECO:0000256" key="1">
    <source>
        <dbReference type="ARBA" id="ARBA00001936"/>
    </source>
</evidence>
<dbReference type="PANTHER" id="PTHR12271:SF40">
    <property type="entry name" value="POLY(A) RNA POLYMERASE GLD2"/>
    <property type="match status" value="1"/>
</dbReference>
<dbReference type="SUPFAM" id="SSF81631">
    <property type="entry name" value="PAP/OAS1 substrate-binding domain"/>
    <property type="match status" value="1"/>
</dbReference>
<protein>
    <recommendedName>
        <fullName evidence="6">PAP-associated domain-containing protein</fullName>
    </recommendedName>
</protein>
<comment type="caution">
    <text evidence="7">The sequence shown here is derived from an EMBL/GenBank/DDBJ whole genome shotgun (WGS) entry which is preliminary data.</text>
</comment>
<evidence type="ECO:0000313" key="7">
    <source>
        <dbReference type="EMBL" id="CAK0889698.1"/>
    </source>
</evidence>
<evidence type="ECO:0000259" key="6">
    <source>
        <dbReference type="Pfam" id="PF03828"/>
    </source>
</evidence>
<keyword evidence="8" id="KW-1185">Reference proteome</keyword>
<dbReference type="EMBL" id="CAUYUJ010019256">
    <property type="protein sequence ID" value="CAK0889698.1"/>
    <property type="molecule type" value="Genomic_DNA"/>
</dbReference>
<evidence type="ECO:0000256" key="4">
    <source>
        <dbReference type="ARBA" id="ARBA00022723"/>
    </source>
</evidence>
<sequence>LTSPLARRRLSAEDTHRVAAVIAVARSSPELGRPPRWPPSLRADLEALSLQLEAHSARMLAASPGVLADLEAMLLPRFPSARLGLYGSVPEGTAGLHGDYDATLELGPGDLERWRQAGSSTAQDGTAGDPVPRAVQSAALRDLSGLAQASSTWALRRLALDARVPSATLAHRSAGLRVDLTIGRAACVQQSRDLGRRMPPRARRLVQVVKYWARRRRLYGRAHGRLSGFAFTLLAVFFCQVSDAFQELSGGLAGFFAFYASDFDWAHECVSVAAGRRTAKSTPWLRRVPHLSIEDPFDRWTDICVPHLTEAECSRLQEEFRRAHRMMHQTSGVSLADILSEAMEESLLVLV</sequence>
<dbReference type="Gene3D" id="3.30.460.10">
    <property type="entry name" value="Beta Polymerase, domain 2"/>
    <property type="match status" value="1"/>
</dbReference>
<dbReference type="InterPro" id="IPR002058">
    <property type="entry name" value="PAP_assoc"/>
</dbReference>
<dbReference type="Pfam" id="PF03828">
    <property type="entry name" value="PAP_assoc"/>
    <property type="match status" value="1"/>
</dbReference>
<comment type="cofactor">
    <cofactor evidence="1">
        <name>Mn(2+)</name>
        <dbReference type="ChEBI" id="CHEBI:29035"/>
    </cofactor>
</comment>
<reference evidence="7" key="1">
    <citation type="submission" date="2023-10" db="EMBL/GenBank/DDBJ databases">
        <authorList>
            <person name="Chen Y."/>
            <person name="Shah S."/>
            <person name="Dougan E. K."/>
            <person name="Thang M."/>
            <person name="Chan C."/>
        </authorList>
    </citation>
    <scope>NUCLEOTIDE SEQUENCE [LARGE SCALE GENOMIC DNA]</scope>
</reference>
<proteinExistence type="predicted"/>
<evidence type="ECO:0000256" key="3">
    <source>
        <dbReference type="ARBA" id="ARBA00022679"/>
    </source>
</evidence>
<gene>
    <name evidence="7" type="ORF">PCOR1329_LOCUS70164</name>
</gene>
<keyword evidence="4" id="KW-0479">Metal-binding</keyword>
<accession>A0ABN9WSK0</accession>
<comment type="cofactor">
    <cofactor evidence="2">
        <name>Mg(2+)</name>
        <dbReference type="ChEBI" id="CHEBI:18420"/>
    </cofactor>
</comment>
<name>A0ABN9WSK0_9DINO</name>
<dbReference type="Gene3D" id="1.10.1410.10">
    <property type="match status" value="2"/>
</dbReference>
<feature type="non-terminal residue" evidence="7">
    <location>
        <position position="1"/>
    </location>
</feature>
<evidence type="ECO:0000256" key="5">
    <source>
        <dbReference type="ARBA" id="ARBA00022842"/>
    </source>
</evidence>
<keyword evidence="5" id="KW-0460">Magnesium</keyword>
<evidence type="ECO:0000256" key="2">
    <source>
        <dbReference type="ARBA" id="ARBA00001946"/>
    </source>
</evidence>
<organism evidence="7 8">
    <name type="scientific">Prorocentrum cordatum</name>
    <dbReference type="NCBI Taxonomy" id="2364126"/>
    <lineage>
        <taxon>Eukaryota</taxon>
        <taxon>Sar</taxon>
        <taxon>Alveolata</taxon>
        <taxon>Dinophyceae</taxon>
        <taxon>Prorocentrales</taxon>
        <taxon>Prorocentraceae</taxon>
        <taxon>Prorocentrum</taxon>
    </lineage>
</organism>